<evidence type="ECO:0000313" key="1">
    <source>
        <dbReference type="EMBL" id="CAA9295240.1"/>
    </source>
</evidence>
<reference evidence="1" key="1">
    <citation type="submission" date="2020-02" db="EMBL/GenBank/DDBJ databases">
        <authorList>
            <person name="Meier V. D."/>
        </authorList>
    </citation>
    <scope>NUCLEOTIDE SEQUENCE</scope>
    <source>
        <strain evidence="1">AVDCRST_MAG93</strain>
    </source>
</reference>
<accession>A0A6J4K478</accession>
<feature type="non-terminal residue" evidence="1">
    <location>
        <position position="59"/>
    </location>
</feature>
<organism evidence="1">
    <name type="scientific">uncultured Chloroflexia bacterium</name>
    <dbReference type="NCBI Taxonomy" id="1672391"/>
    <lineage>
        <taxon>Bacteria</taxon>
        <taxon>Bacillati</taxon>
        <taxon>Chloroflexota</taxon>
        <taxon>Chloroflexia</taxon>
        <taxon>environmental samples</taxon>
    </lineage>
</organism>
<name>A0A6J4K478_9CHLR</name>
<dbReference type="EMBL" id="CADCTR010001418">
    <property type="protein sequence ID" value="CAA9295240.1"/>
    <property type="molecule type" value="Genomic_DNA"/>
</dbReference>
<gene>
    <name evidence="1" type="ORF">AVDCRST_MAG93-4206</name>
</gene>
<proteinExistence type="predicted"/>
<dbReference type="AlphaFoldDB" id="A0A6J4K478"/>
<protein>
    <submittedName>
        <fullName evidence="1">Uncharacterized protein</fullName>
    </submittedName>
</protein>
<sequence length="59" mass="7005">MTIGQLPITYYCYPERQELDLRQIYQQQYGRQFQKETSQTIQEMVDWLSTPGSGIATRD</sequence>